<dbReference type="SMART" id="SM00382">
    <property type="entry name" value="AAA"/>
    <property type="match status" value="1"/>
</dbReference>
<dbReference type="InterPro" id="IPR027417">
    <property type="entry name" value="P-loop_NTPase"/>
</dbReference>
<dbReference type="EMBL" id="FMHU01000002">
    <property type="protein sequence ID" value="SCL26543.1"/>
    <property type="molecule type" value="Genomic_DNA"/>
</dbReference>
<dbReference type="Gene3D" id="3.40.50.300">
    <property type="entry name" value="P-loop containing nucleotide triphosphate hydrolases"/>
    <property type="match status" value="1"/>
</dbReference>
<dbReference type="CDD" id="cd03293">
    <property type="entry name" value="ABC_NrtD_SsuB_transporters"/>
    <property type="match status" value="1"/>
</dbReference>
<accession>A0A1C6SAQ0</accession>
<gene>
    <name evidence="5" type="ORF">GA0074694_4551</name>
</gene>
<keyword evidence="6" id="KW-1185">Reference proteome</keyword>
<sequence>MTVQDTTHRLRVDGVSKSYGGGPERVNVLADISVDIVDGEFVCIVGPSGAGKTTLLRCLTGLMPPTAGSISLDGERLRGPDARISIVFQDYTRSLFPWMTVSRNVELPLQARGVKRHVRRQQVTRVLNDVGLAGTETKYPWQLSGGMQQRVAIARALVTGPEVLVMDEPFASVDAQTRLELEDLTLALKRDQGVTVVVVTHDIDEAVYMSDRIVVLSKNPATVQEIVSTHFGPERDQFSTREDPRFGELRSHVLGLIRTAQLEALERLSQ</sequence>
<dbReference type="Pfam" id="PF00005">
    <property type="entry name" value="ABC_tran"/>
    <property type="match status" value="1"/>
</dbReference>
<dbReference type="STRING" id="47866.GA0074694_4551"/>
<keyword evidence="3 5" id="KW-0067">ATP-binding</keyword>
<keyword evidence="1" id="KW-0813">Transport</keyword>
<evidence type="ECO:0000313" key="5">
    <source>
        <dbReference type="EMBL" id="SCL26543.1"/>
    </source>
</evidence>
<evidence type="ECO:0000256" key="1">
    <source>
        <dbReference type="ARBA" id="ARBA00022448"/>
    </source>
</evidence>
<dbReference type="GO" id="GO:0016887">
    <property type="term" value="F:ATP hydrolysis activity"/>
    <property type="evidence" value="ECO:0007669"/>
    <property type="project" value="InterPro"/>
</dbReference>
<dbReference type="InterPro" id="IPR050166">
    <property type="entry name" value="ABC_transporter_ATP-bind"/>
</dbReference>
<protein>
    <submittedName>
        <fullName evidence="5">NitT/TauT family transport system ATP-binding protein</fullName>
    </submittedName>
</protein>
<proteinExistence type="predicted"/>
<dbReference type="PROSITE" id="PS00211">
    <property type="entry name" value="ABC_TRANSPORTER_1"/>
    <property type="match status" value="1"/>
</dbReference>
<dbReference type="PROSITE" id="PS50893">
    <property type="entry name" value="ABC_TRANSPORTER_2"/>
    <property type="match status" value="1"/>
</dbReference>
<reference evidence="6" key="1">
    <citation type="submission" date="2016-06" db="EMBL/GenBank/DDBJ databases">
        <authorList>
            <person name="Varghese N."/>
        </authorList>
    </citation>
    <scope>NUCLEOTIDE SEQUENCE [LARGE SCALE GENOMIC DNA]</scope>
    <source>
        <strain evidence="6">DSM 46123</strain>
    </source>
</reference>
<evidence type="ECO:0000256" key="2">
    <source>
        <dbReference type="ARBA" id="ARBA00022741"/>
    </source>
</evidence>
<evidence type="ECO:0000313" key="6">
    <source>
        <dbReference type="Proteomes" id="UP000198906"/>
    </source>
</evidence>
<name>A0A1C6SAQ0_9ACTN</name>
<dbReference type="SUPFAM" id="SSF52540">
    <property type="entry name" value="P-loop containing nucleoside triphosphate hydrolases"/>
    <property type="match status" value="1"/>
</dbReference>
<dbReference type="InterPro" id="IPR003439">
    <property type="entry name" value="ABC_transporter-like_ATP-bd"/>
</dbReference>
<keyword evidence="2" id="KW-0547">Nucleotide-binding</keyword>
<dbReference type="PANTHER" id="PTHR42788:SF13">
    <property type="entry name" value="ALIPHATIC SULFONATES IMPORT ATP-BINDING PROTEIN SSUB"/>
    <property type="match status" value="1"/>
</dbReference>
<organism evidence="5 6">
    <name type="scientific">Micromonospora inyonensis</name>
    <dbReference type="NCBI Taxonomy" id="47866"/>
    <lineage>
        <taxon>Bacteria</taxon>
        <taxon>Bacillati</taxon>
        <taxon>Actinomycetota</taxon>
        <taxon>Actinomycetes</taxon>
        <taxon>Micromonosporales</taxon>
        <taxon>Micromonosporaceae</taxon>
        <taxon>Micromonospora</taxon>
    </lineage>
</organism>
<dbReference type="Proteomes" id="UP000198906">
    <property type="component" value="Unassembled WGS sequence"/>
</dbReference>
<dbReference type="GO" id="GO:0005524">
    <property type="term" value="F:ATP binding"/>
    <property type="evidence" value="ECO:0007669"/>
    <property type="project" value="UniProtKB-KW"/>
</dbReference>
<dbReference type="InterPro" id="IPR017871">
    <property type="entry name" value="ABC_transporter-like_CS"/>
</dbReference>
<evidence type="ECO:0000259" key="4">
    <source>
        <dbReference type="PROSITE" id="PS50893"/>
    </source>
</evidence>
<dbReference type="AlphaFoldDB" id="A0A1C6SAQ0"/>
<feature type="domain" description="ABC transporter" evidence="4">
    <location>
        <begin position="10"/>
        <end position="243"/>
    </location>
</feature>
<dbReference type="PANTHER" id="PTHR42788">
    <property type="entry name" value="TAURINE IMPORT ATP-BINDING PROTEIN-RELATED"/>
    <property type="match status" value="1"/>
</dbReference>
<evidence type="ECO:0000256" key="3">
    <source>
        <dbReference type="ARBA" id="ARBA00022840"/>
    </source>
</evidence>
<dbReference type="InterPro" id="IPR003593">
    <property type="entry name" value="AAA+_ATPase"/>
</dbReference>